<proteinExistence type="predicted"/>
<keyword evidence="3" id="KW-1185">Reference proteome</keyword>
<dbReference type="AlphaFoldDB" id="A0A9J6G0I9"/>
<accession>A0A9J6G0I9</accession>
<evidence type="ECO:0000313" key="2">
    <source>
        <dbReference type="EMBL" id="KAH9371950.1"/>
    </source>
</evidence>
<dbReference type="Proteomes" id="UP000821853">
    <property type="component" value="Chromosome 3"/>
</dbReference>
<protein>
    <submittedName>
        <fullName evidence="2">Uncharacterized protein</fullName>
    </submittedName>
</protein>
<name>A0A9J6G0I9_HAELO</name>
<comment type="caution">
    <text evidence="2">The sequence shown here is derived from an EMBL/GenBank/DDBJ whole genome shotgun (WGS) entry which is preliminary data.</text>
</comment>
<dbReference type="EMBL" id="JABSTR010000005">
    <property type="protein sequence ID" value="KAH9371950.1"/>
    <property type="molecule type" value="Genomic_DNA"/>
</dbReference>
<dbReference type="VEuPathDB" id="VectorBase:HLOH_048073"/>
<gene>
    <name evidence="2" type="ORF">HPB48_010801</name>
</gene>
<reference evidence="2 3" key="1">
    <citation type="journal article" date="2020" name="Cell">
        <title>Large-Scale Comparative Analyses of Tick Genomes Elucidate Their Genetic Diversity and Vector Capacities.</title>
        <authorList>
            <consortium name="Tick Genome and Microbiome Consortium (TIGMIC)"/>
            <person name="Jia N."/>
            <person name="Wang J."/>
            <person name="Shi W."/>
            <person name="Du L."/>
            <person name="Sun Y."/>
            <person name="Zhan W."/>
            <person name="Jiang J.F."/>
            <person name="Wang Q."/>
            <person name="Zhang B."/>
            <person name="Ji P."/>
            <person name="Bell-Sakyi L."/>
            <person name="Cui X.M."/>
            <person name="Yuan T.T."/>
            <person name="Jiang B.G."/>
            <person name="Yang W.F."/>
            <person name="Lam T.T."/>
            <person name="Chang Q.C."/>
            <person name="Ding S.J."/>
            <person name="Wang X.J."/>
            <person name="Zhu J.G."/>
            <person name="Ruan X.D."/>
            <person name="Zhao L."/>
            <person name="Wei J.T."/>
            <person name="Ye R.Z."/>
            <person name="Que T.C."/>
            <person name="Du C.H."/>
            <person name="Zhou Y.H."/>
            <person name="Cheng J.X."/>
            <person name="Dai P.F."/>
            <person name="Guo W.B."/>
            <person name="Han X.H."/>
            <person name="Huang E.J."/>
            <person name="Li L.F."/>
            <person name="Wei W."/>
            <person name="Gao Y.C."/>
            <person name="Liu J.Z."/>
            <person name="Shao H.Z."/>
            <person name="Wang X."/>
            <person name="Wang C.C."/>
            <person name="Yang T.C."/>
            <person name="Huo Q.B."/>
            <person name="Li W."/>
            <person name="Chen H.Y."/>
            <person name="Chen S.E."/>
            <person name="Zhou L.G."/>
            <person name="Ni X.B."/>
            <person name="Tian J.H."/>
            <person name="Sheng Y."/>
            <person name="Liu T."/>
            <person name="Pan Y.S."/>
            <person name="Xia L.Y."/>
            <person name="Li J."/>
            <person name="Zhao F."/>
            <person name="Cao W.C."/>
        </authorList>
    </citation>
    <scope>NUCLEOTIDE SEQUENCE [LARGE SCALE GENOMIC DNA]</scope>
    <source>
        <strain evidence="2">HaeL-2018</strain>
    </source>
</reference>
<evidence type="ECO:0000313" key="3">
    <source>
        <dbReference type="Proteomes" id="UP000821853"/>
    </source>
</evidence>
<evidence type="ECO:0000256" key="1">
    <source>
        <dbReference type="SAM" id="MobiDB-lite"/>
    </source>
</evidence>
<feature type="region of interest" description="Disordered" evidence="1">
    <location>
        <begin position="1"/>
        <end position="21"/>
    </location>
</feature>
<organism evidence="2 3">
    <name type="scientific">Haemaphysalis longicornis</name>
    <name type="common">Bush tick</name>
    <dbReference type="NCBI Taxonomy" id="44386"/>
    <lineage>
        <taxon>Eukaryota</taxon>
        <taxon>Metazoa</taxon>
        <taxon>Ecdysozoa</taxon>
        <taxon>Arthropoda</taxon>
        <taxon>Chelicerata</taxon>
        <taxon>Arachnida</taxon>
        <taxon>Acari</taxon>
        <taxon>Parasitiformes</taxon>
        <taxon>Ixodida</taxon>
        <taxon>Ixodoidea</taxon>
        <taxon>Ixodidae</taxon>
        <taxon>Haemaphysalinae</taxon>
        <taxon>Haemaphysalis</taxon>
    </lineage>
</organism>
<sequence length="144" mass="15714">MAGSEPGDSAAMFSRGDRSSRAPSGYRFLLPTLPSGDSMKTCLILHCDLGGRPYRIEDFRTPLQPFGVLKDIGGIGPFEMGHVWIIKLRTQEARQRLITAGGIQVKGRFCAIIDPANQELTKCIGCHFIYRTRLCAGLSPNSGT</sequence>
<dbReference type="OrthoDB" id="10519153at2759"/>